<proteinExistence type="predicted"/>
<feature type="region of interest" description="Disordered" evidence="1">
    <location>
        <begin position="289"/>
        <end position="346"/>
    </location>
</feature>
<feature type="compositionally biased region" description="Basic and acidic residues" evidence="1">
    <location>
        <begin position="337"/>
        <end position="346"/>
    </location>
</feature>
<feature type="compositionally biased region" description="Basic and acidic residues" evidence="1">
    <location>
        <begin position="317"/>
        <end position="327"/>
    </location>
</feature>
<feature type="region of interest" description="Disordered" evidence="1">
    <location>
        <begin position="181"/>
        <end position="275"/>
    </location>
</feature>
<organism evidence="2 3">
    <name type="scientific">Halobacillus litoralis</name>
    <dbReference type="NCBI Taxonomy" id="45668"/>
    <lineage>
        <taxon>Bacteria</taxon>
        <taxon>Bacillati</taxon>
        <taxon>Bacillota</taxon>
        <taxon>Bacilli</taxon>
        <taxon>Bacillales</taxon>
        <taxon>Bacillaceae</taxon>
        <taxon>Halobacillus</taxon>
    </lineage>
</organism>
<name>A0A845DN36_9BACI</name>
<gene>
    <name evidence="2" type="ORF">GLW04_03910</name>
</gene>
<comment type="caution">
    <text evidence="2">The sequence shown here is derived from an EMBL/GenBank/DDBJ whole genome shotgun (WGS) entry which is preliminary data.</text>
</comment>
<feature type="region of interest" description="Disordered" evidence="1">
    <location>
        <begin position="147"/>
        <end position="166"/>
    </location>
</feature>
<sequence length="361" mass="41726">MEPYSHTGPDHVELLKWNIRLFKEMIQSLENGDWTVEEGYRGKDPLHYKLLLEGVINKMEEFNQQLEQRTNQLTAQVQQLSEHVHLLIDDVEGIKEKLDRLQLNDLIQKMNVIIEQQDEKEQEQVQQSENDRLKREIDQLKSEMMAQKTQEYAEPHPPVQEQTGPKVSEYRRLKTMLHSSPMYPAQRQDYYPPQQPYPYSNPASYYPPQPGQYQQNYPVPNESTRRGQKRSSRHPFIEPVKNTILKSSAKKNDKEPAQDVNVQHPPAVTIVQEDPESKKALVQSIAHSISSIPAGEPTPPEQPALRGIKRTSPVSIEKAKITQKPDAEPVQNVQEPVSEKETPAKKREFSSIFSIFQKWNG</sequence>
<dbReference type="Proteomes" id="UP000460949">
    <property type="component" value="Unassembled WGS sequence"/>
</dbReference>
<protein>
    <submittedName>
        <fullName evidence="2">Uncharacterized protein</fullName>
    </submittedName>
</protein>
<dbReference type="EMBL" id="WMET01000001">
    <property type="protein sequence ID" value="MYL19021.1"/>
    <property type="molecule type" value="Genomic_DNA"/>
</dbReference>
<dbReference type="RefSeq" id="WP_160835448.1">
    <property type="nucleotide sequence ID" value="NZ_WMET01000001.1"/>
</dbReference>
<evidence type="ECO:0000256" key="1">
    <source>
        <dbReference type="SAM" id="MobiDB-lite"/>
    </source>
</evidence>
<reference evidence="2 3" key="1">
    <citation type="submission" date="2019-11" db="EMBL/GenBank/DDBJ databases">
        <title>Genome sequences of 17 halophilic strains isolated from different environments.</title>
        <authorList>
            <person name="Furrow R.E."/>
        </authorList>
    </citation>
    <scope>NUCLEOTIDE SEQUENCE [LARGE SCALE GENOMIC DNA]</scope>
    <source>
        <strain evidence="2 3">22511_23_Filter</strain>
    </source>
</reference>
<feature type="compositionally biased region" description="Low complexity" evidence="1">
    <location>
        <begin position="183"/>
        <end position="204"/>
    </location>
</feature>
<dbReference type="AlphaFoldDB" id="A0A845DN36"/>
<evidence type="ECO:0000313" key="3">
    <source>
        <dbReference type="Proteomes" id="UP000460949"/>
    </source>
</evidence>
<accession>A0A845DN36</accession>
<evidence type="ECO:0000313" key="2">
    <source>
        <dbReference type="EMBL" id="MYL19021.1"/>
    </source>
</evidence>